<feature type="compositionally biased region" description="Basic and acidic residues" evidence="1">
    <location>
        <begin position="104"/>
        <end position="144"/>
    </location>
</feature>
<evidence type="ECO:0000313" key="3">
    <source>
        <dbReference type="Proteomes" id="UP000054342"/>
    </source>
</evidence>
<dbReference type="RefSeq" id="XP_013309587.1">
    <property type="nucleotide sequence ID" value="XM_013454133.1"/>
</dbReference>
<feature type="region of interest" description="Disordered" evidence="1">
    <location>
        <begin position="64"/>
        <end position="289"/>
    </location>
</feature>
<dbReference type="EMBL" id="KN847323">
    <property type="protein sequence ID" value="KIW49003.1"/>
    <property type="molecule type" value="Genomic_DNA"/>
</dbReference>
<protein>
    <recommendedName>
        <fullName evidence="4">Stc1 domain-containing protein</fullName>
    </recommendedName>
</protein>
<name>A0A0D2E0U4_9EURO</name>
<evidence type="ECO:0000256" key="1">
    <source>
        <dbReference type="SAM" id="MobiDB-lite"/>
    </source>
</evidence>
<reference evidence="2 3" key="1">
    <citation type="submission" date="2015-01" db="EMBL/GenBank/DDBJ databases">
        <title>The Genome Sequence of Exophiala xenobiotica CBS118157.</title>
        <authorList>
            <consortium name="The Broad Institute Genomics Platform"/>
            <person name="Cuomo C."/>
            <person name="de Hoog S."/>
            <person name="Gorbushina A."/>
            <person name="Stielow B."/>
            <person name="Teixiera M."/>
            <person name="Abouelleil A."/>
            <person name="Chapman S.B."/>
            <person name="Priest M."/>
            <person name="Young S.K."/>
            <person name="Wortman J."/>
            <person name="Nusbaum C."/>
            <person name="Birren B."/>
        </authorList>
    </citation>
    <scope>NUCLEOTIDE SEQUENCE [LARGE SCALE GENOMIC DNA]</scope>
    <source>
        <strain evidence="2 3">CBS 118157</strain>
    </source>
</reference>
<organism evidence="2 3">
    <name type="scientific">Exophiala xenobiotica</name>
    <dbReference type="NCBI Taxonomy" id="348802"/>
    <lineage>
        <taxon>Eukaryota</taxon>
        <taxon>Fungi</taxon>
        <taxon>Dikarya</taxon>
        <taxon>Ascomycota</taxon>
        <taxon>Pezizomycotina</taxon>
        <taxon>Eurotiomycetes</taxon>
        <taxon>Chaetothyriomycetidae</taxon>
        <taxon>Chaetothyriales</taxon>
        <taxon>Herpotrichiellaceae</taxon>
        <taxon>Exophiala</taxon>
    </lineage>
</organism>
<feature type="compositionally biased region" description="Basic and acidic residues" evidence="1">
    <location>
        <begin position="184"/>
        <end position="200"/>
    </location>
</feature>
<dbReference type="AlphaFoldDB" id="A0A0D2E0U4"/>
<gene>
    <name evidence="2" type="ORF">PV05_10720</name>
</gene>
<sequence length="289" mass="33625">MCFLHRTFFLCPRCEARIYEGPVSRERCDEAQLRRRICALLQPGSDDLRGAADLCDECRNDDYNNLHGPETQPRPRPRPQPERVAGGHQPPSDVSDDLPLPPDRPVRPLDEGNYHPHQREPRRGREQPPRPRPRPQDHGAKYDDETISLESLSVRDPHERDYEHEPEQRGNDNNNNNNRGRQQRGRDHERDREQEWDRRRNPPVVESTWKPSKNHNHNIPGRSWTDSQPPSYYSGSISTGRSREGRGPLGIIRTRDEDGHSEISFPLLRPGSKVKKDGSGRLVQERRKW</sequence>
<keyword evidence="3" id="KW-1185">Reference proteome</keyword>
<dbReference type="OrthoDB" id="10592184at2759"/>
<feature type="compositionally biased region" description="Basic and acidic residues" evidence="1">
    <location>
        <begin position="153"/>
        <end position="170"/>
    </location>
</feature>
<proteinExistence type="predicted"/>
<dbReference type="Proteomes" id="UP000054342">
    <property type="component" value="Unassembled WGS sequence"/>
</dbReference>
<evidence type="ECO:0000313" key="2">
    <source>
        <dbReference type="EMBL" id="KIW49003.1"/>
    </source>
</evidence>
<feature type="compositionally biased region" description="Basic and acidic residues" evidence="1">
    <location>
        <begin position="274"/>
        <end position="289"/>
    </location>
</feature>
<dbReference type="GeneID" id="25332628"/>
<evidence type="ECO:0008006" key="4">
    <source>
        <dbReference type="Google" id="ProtNLM"/>
    </source>
</evidence>
<accession>A0A0D2E0U4</accession>
<dbReference type="HOGENOM" id="CLU_963236_0_0_1"/>
<feature type="compositionally biased region" description="Low complexity" evidence="1">
    <location>
        <begin position="171"/>
        <end position="180"/>
    </location>
</feature>
<feature type="compositionally biased region" description="Polar residues" evidence="1">
    <location>
        <begin position="224"/>
        <end position="240"/>
    </location>
</feature>